<dbReference type="SUPFAM" id="SSF51905">
    <property type="entry name" value="FAD/NAD(P)-binding domain"/>
    <property type="match status" value="1"/>
</dbReference>
<dbReference type="InterPro" id="IPR036188">
    <property type="entry name" value="FAD/NAD-bd_sf"/>
</dbReference>
<dbReference type="GO" id="GO:0034599">
    <property type="term" value="P:cellular response to oxidative stress"/>
    <property type="evidence" value="ECO:0007669"/>
    <property type="project" value="TreeGrafter"/>
</dbReference>
<dbReference type="GO" id="GO:0050660">
    <property type="term" value="F:flavin adenine dinucleotide binding"/>
    <property type="evidence" value="ECO:0007669"/>
    <property type="project" value="InterPro"/>
</dbReference>
<accession>A0A183EZP6</accession>
<comment type="cofactor">
    <cofactor evidence="1">
        <name>FAD</name>
        <dbReference type="ChEBI" id="CHEBI:57692"/>
    </cofactor>
</comment>
<evidence type="ECO:0000313" key="9">
    <source>
        <dbReference type="WBParaSite" id="GPUH_0002646701-mRNA-1"/>
    </source>
</evidence>
<dbReference type="InterPro" id="IPR023753">
    <property type="entry name" value="FAD/NAD-binding_dom"/>
</dbReference>
<dbReference type="WBParaSite" id="GPUH_0002646701-mRNA-1">
    <property type="protein sequence ID" value="GPUH_0002646701-mRNA-1"/>
    <property type="gene ID" value="GPUH_0002646701"/>
</dbReference>
<evidence type="ECO:0000313" key="8">
    <source>
        <dbReference type="Proteomes" id="UP000271098"/>
    </source>
</evidence>
<organism evidence="9">
    <name type="scientific">Gongylonema pulchrum</name>
    <dbReference type="NCBI Taxonomy" id="637853"/>
    <lineage>
        <taxon>Eukaryota</taxon>
        <taxon>Metazoa</taxon>
        <taxon>Ecdysozoa</taxon>
        <taxon>Nematoda</taxon>
        <taxon>Chromadorea</taxon>
        <taxon>Rhabditida</taxon>
        <taxon>Spirurina</taxon>
        <taxon>Spiruromorpha</taxon>
        <taxon>Spiruroidea</taxon>
        <taxon>Gongylonematidae</taxon>
        <taxon>Gongylonema</taxon>
    </lineage>
</organism>
<proteinExistence type="inferred from homology"/>
<evidence type="ECO:0000256" key="3">
    <source>
        <dbReference type="ARBA" id="ARBA00023002"/>
    </source>
</evidence>
<evidence type="ECO:0000259" key="6">
    <source>
        <dbReference type="Pfam" id="PF07992"/>
    </source>
</evidence>
<dbReference type="GO" id="GO:0005739">
    <property type="term" value="C:mitochondrion"/>
    <property type="evidence" value="ECO:0007669"/>
    <property type="project" value="TreeGrafter"/>
</dbReference>
<dbReference type="PRINTS" id="PR00411">
    <property type="entry name" value="PNDRDTASEI"/>
</dbReference>
<keyword evidence="3" id="KW-0560">Oxidoreductase</keyword>
<gene>
    <name evidence="7" type="ORF">GPUH_LOCUS26437</name>
</gene>
<dbReference type="GO" id="GO:0005829">
    <property type="term" value="C:cytosol"/>
    <property type="evidence" value="ECO:0007669"/>
    <property type="project" value="TreeGrafter"/>
</dbReference>
<dbReference type="PANTHER" id="PTHR42737:SF2">
    <property type="entry name" value="GLUTATHIONE REDUCTASE"/>
    <property type="match status" value="1"/>
</dbReference>
<feature type="domain" description="FAD/NAD(P)-binding" evidence="6">
    <location>
        <begin position="10"/>
        <end position="57"/>
    </location>
</feature>
<evidence type="ECO:0000256" key="4">
    <source>
        <dbReference type="ARBA" id="ARBA00023157"/>
    </source>
</evidence>
<dbReference type="AlphaFoldDB" id="A0A183EZP6"/>
<dbReference type="PANTHER" id="PTHR42737">
    <property type="entry name" value="GLUTATHIONE REDUCTASE"/>
    <property type="match status" value="1"/>
</dbReference>
<dbReference type="Proteomes" id="UP000271098">
    <property type="component" value="Unassembled WGS sequence"/>
</dbReference>
<dbReference type="GO" id="GO:0045454">
    <property type="term" value="P:cell redox homeostasis"/>
    <property type="evidence" value="ECO:0007669"/>
    <property type="project" value="InterPro"/>
</dbReference>
<evidence type="ECO:0000256" key="5">
    <source>
        <dbReference type="ARBA" id="ARBA00023284"/>
    </source>
</evidence>
<comment type="similarity">
    <text evidence="2">Belongs to the class-I pyridine nucleotide-disulfide oxidoreductase family.</text>
</comment>
<keyword evidence="4" id="KW-1015">Disulfide bond</keyword>
<evidence type="ECO:0000256" key="2">
    <source>
        <dbReference type="ARBA" id="ARBA00007532"/>
    </source>
</evidence>
<dbReference type="EMBL" id="UYRT01110881">
    <property type="protein sequence ID" value="VDN45554.1"/>
    <property type="molecule type" value="Genomic_DNA"/>
</dbReference>
<name>A0A183EZP6_9BILA</name>
<dbReference type="GO" id="GO:0006749">
    <property type="term" value="P:glutathione metabolic process"/>
    <property type="evidence" value="ECO:0007669"/>
    <property type="project" value="TreeGrafter"/>
</dbReference>
<dbReference type="InterPro" id="IPR046952">
    <property type="entry name" value="GSHR/TRXR-like"/>
</dbReference>
<evidence type="ECO:0000256" key="1">
    <source>
        <dbReference type="ARBA" id="ARBA00001974"/>
    </source>
</evidence>
<reference evidence="7 8" key="2">
    <citation type="submission" date="2018-11" db="EMBL/GenBank/DDBJ databases">
        <authorList>
            <consortium name="Pathogen Informatics"/>
        </authorList>
    </citation>
    <scope>NUCLEOTIDE SEQUENCE [LARGE SCALE GENOMIC DNA]</scope>
</reference>
<dbReference type="GO" id="GO:0004362">
    <property type="term" value="F:glutathione-disulfide reductase (NADPH) activity"/>
    <property type="evidence" value="ECO:0007669"/>
    <property type="project" value="TreeGrafter"/>
</dbReference>
<evidence type="ECO:0000313" key="7">
    <source>
        <dbReference type="EMBL" id="VDN45554.1"/>
    </source>
</evidence>
<keyword evidence="5" id="KW-0676">Redox-active center</keyword>
<protein>
    <submittedName>
        <fullName evidence="9">Pyr_redox_2 domain-containing protein</fullName>
    </submittedName>
</protein>
<dbReference type="Gene3D" id="3.50.50.60">
    <property type="entry name" value="FAD/NAD(P)-binding domain"/>
    <property type="match status" value="1"/>
</dbReference>
<dbReference type="Pfam" id="PF07992">
    <property type="entry name" value="Pyr_redox_2"/>
    <property type="match status" value="1"/>
</dbReference>
<keyword evidence="8" id="KW-1185">Reference proteome</keyword>
<reference evidence="9" key="1">
    <citation type="submission" date="2016-06" db="UniProtKB">
        <authorList>
            <consortium name="WormBaseParasite"/>
        </authorList>
    </citation>
    <scope>IDENTIFICATION</scope>
</reference>
<sequence>MSSGDSISTYDYLVIGGGSGGIASARRAAEFKVSVGLIEERRLGGTCVRFAFLLQRVYILSVKN</sequence>